<sequence length="42" mass="4670">MTHPWLRNATSEEIEVPLKDGRRGSLKQWRIVGGGSRLPALG</sequence>
<name>A0A2K3JPQ1_TRIPR</name>
<dbReference type="AlphaFoldDB" id="A0A2K3JPQ1"/>
<evidence type="ECO:0000313" key="2">
    <source>
        <dbReference type="Proteomes" id="UP000236291"/>
    </source>
</evidence>
<proteinExistence type="predicted"/>
<gene>
    <name evidence="1" type="ORF">L195_g049637</name>
</gene>
<dbReference type="Proteomes" id="UP000236291">
    <property type="component" value="Unassembled WGS sequence"/>
</dbReference>
<protein>
    <submittedName>
        <fullName evidence="1">Uncharacterized protein</fullName>
    </submittedName>
</protein>
<evidence type="ECO:0000313" key="1">
    <source>
        <dbReference type="EMBL" id="PNX56003.1"/>
    </source>
</evidence>
<dbReference type="EMBL" id="ASHM01073623">
    <property type="protein sequence ID" value="PNX56003.1"/>
    <property type="molecule type" value="Genomic_DNA"/>
</dbReference>
<comment type="caution">
    <text evidence="1">The sequence shown here is derived from an EMBL/GenBank/DDBJ whole genome shotgun (WGS) entry which is preliminary data.</text>
</comment>
<reference evidence="1 2" key="1">
    <citation type="journal article" date="2014" name="Am. J. Bot.">
        <title>Genome assembly and annotation for red clover (Trifolium pratense; Fabaceae).</title>
        <authorList>
            <person name="Istvanek J."/>
            <person name="Jaros M."/>
            <person name="Krenek A."/>
            <person name="Repkova J."/>
        </authorList>
    </citation>
    <scope>NUCLEOTIDE SEQUENCE [LARGE SCALE GENOMIC DNA]</scope>
    <source>
        <strain evidence="2">cv. Tatra</strain>
        <tissue evidence="1">Young leaves</tissue>
    </source>
</reference>
<feature type="non-terminal residue" evidence="1">
    <location>
        <position position="42"/>
    </location>
</feature>
<accession>A0A2K3JPQ1</accession>
<reference evidence="1 2" key="2">
    <citation type="journal article" date="2017" name="Front. Plant Sci.">
        <title>Gene Classification and Mining of Molecular Markers Useful in Red Clover (Trifolium pratense) Breeding.</title>
        <authorList>
            <person name="Istvanek J."/>
            <person name="Dluhosova J."/>
            <person name="Dluhos P."/>
            <person name="Patkova L."/>
            <person name="Nedelnik J."/>
            <person name="Repkova J."/>
        </authorList>
    </citation>
    <scope>NUCLEOTIDE SEQUENCE [LARGE SCALE GENOMIC DNA]</scope>
    <source>
        <strain evidence="2">cv. Tatra</strain>
        <tissue evidence="1">Young leaves</tissue>
    </source>
</reference>
<organism evidence="1 2">
    <name type="scientific">Trifolium pratense</name>
    <name type="common">Red clover</name>
    <dbReference type="NCBI Taxonomy" id="57577"/>
    <lineage>
        <taxon>Eukaryota</taxon>
        <taxon>Viridiplantae</taxon>
        <taxon>Streptophyta</taxon>
        <taxon>Embryophyta</taxon>
        <taxon>Tracheophyta</taxon>
        <taxon>Spermatophyta</taxon>
        <taxon>Magnoliopsida</taxon>
        <taxon>eudicotyledons</taxon>
        <taxon>Gunneridae</taxon>
        <taxon>Pentapetalae</taxon>
        <taxon>rosids</taxon>
        <taxon>fabids</taxon>
        <taxon>Fabales</taxon>
        <taxon>Fabaceae</taxon>
        <taxon>Papilionoideae</taxon>
        <taxon>50 kb inversion clade</taxon>
        <taxon>NPAAA clade</taxon>
        <taxon>Hologalegina</taxon>
        <taxon>IRL clade</taxon>
        <taxon>Trifolieae</taxon>
        <taxon>Trifolium</taxon>
    </lineage>
</organism>